<gene>
    <name evidence="3" type="ORF">F6S87_00730</name>
</gene>
<keyword evidence="2" id="KW-0342">GTP-binding</keyword>
<dbReference type="InterPro" id="IPR008280">
    <property type="entry name" value="Tub_FtsZ_C"/>
</dbReference>
<name>A0A6I5NCH7_9BIFI</name>
<sequence>MDYAEFRCDMARRFLDDWDEERTSNMIDAAMEVFDVVSQTMSAQGGGIYIGPKDLAAILDGPVTSMYIGNGTRNLDVHGQTFAAVAALMELLDEGLEDIASAQGVLLFVTIPRRLSMADVLAEVEVVEQAAASQGGESPNVVWGVAFHDEDVVDVCLVAFK</sequence>
<evidence type="ECO:0000313" key="3">
    <source>
        <dbReference type="EMBL" id="NEG69174.1"/>
    </source>
</evidence>
<organism evidence="3 4">
    <name type="scientific">Bifidobacterium choloepi</name>
    <dbReference type="NCBI Taxonomy" id="2614131"/>
    <lineage>
        <taxon>Bacteria</taxon>
        <taxon>Bacillati</taxon>
        <taxon>Actinomycetota</taxon>
        <taxon>Actinomycetes</taxon>
        <taxon>Bifidobacteriales</taxon>
        <taxon>Bifidobacteriaceae</taxon>
        <taxon>Bifidobacterium</taxon>
    </lineage>
</organism>
<dbReference type="InterPro" id="IPR037103">
    <property type="entry name" value="Tubulin/FtsZ-like_C"/>
</dbReference>
<evidence type="ECO:0000256" key="2">
    <source>
        <dbReference type="ARBA" id="ARBA00023134"/>
    </source>
</evidence>
<dbReference type="RefSeq" id="WP_163226773.1">
    <property type="nucleotide sequence ID" value="NZ_VYSG01000001.1"/>
</dbReference>
<dbReference type="Proteomes" id="UP000469292">
    <property type="component" value="Unassembled WGS sequence"/>
</dbReference>
<accession>A0A6I5NCH7</accession>
<proteinExistence type="predicted"/>
<evidence type="ECO:0000256" key="1">
    <source>
        <dbReference type="ARBA" id="ARBA00022741"/>
    </source>
</evidence>
<dbReference type="Gene3D" id="3.30.1330.20">
    <property type="entry name" value="Tubulin/FtsZ, C-terminal domain"/>
    <property type="match status" value="1"/>
</dbReference>
<dbReference type="AlphaFoldDB" id="A0A6I5NCH7"/>
<dbReference type="GO" id="GO:0005525">
    <property type="term" value="F:GTP binding"/>
    <property type="evidence" value="ECO:0007669"/>
    <property type="project" value="UniProtKB-KW"/>
</dbReference>
<protein>
    <submittedName>
        <fullName evidence="3">Uncharacterized protein</fullName>
    </submittedName>
</protein>
<reference evidence="3 4" key="1">
    <citation type="submission" date="2019-09" db="EMBL/GenBank/DDBJ databases">
        <title>Phylogenetic characterization of a novel taxon of the genus Bifidobacterium: Bifidobacterium choloepi sp. nov.</title>
        <authorList>
            <person name="Modesto M."/>
            <person name="Satti M."/>
        </authorList>
    </citation>
    <scope>NUCLEOTIDE SEQUENCE [LARGE SCALE GENOMIC DNA]</scope>
    <source>
        <strain evidence="3 4">BRDM6</strain>
    </source>
</reference>
<dbReference type="EMBL" id="VYSG01000001">
    <property type="protein sequence ID" value="NEG69174.1"/>
    <property type="molecule type" value="Genomic_DNA"/>
</dbReference>
<keyword evidence="4" id="KW-1185">Reference proteome</keyword>
<dbReference type="SUPFAM" id="SSF55307">
    <property type="entry name" value="Tubulin C-terminal domain-like"/>
    <property type="match status" value="1"/>
</dbReference>
<keyword evidence="1" id="KW-0547">Nucleotide-binding</keyword>
<evidence type="ECO:0000313" key="4">
    <source>
        <dbReference type="Proteomes" id="UP000469292"/>
    </source>
</evidence>
<comment type="caution">
    <text evidence="3">The sequence shown here is derived from an EMBL/GenBank/DDBJ whole genome shotgun (WGS) entry which is preliminary data.</text>
</comment>